<accession>A0ABN8Q9C9</accession>
<dbReference type="EMBL" id="CALNXK010000109">
    <property type="protein sequence ID" value="CAH3157955.1"/>
    <property type="molecule type" value="Genomic_DNA"/>
</dbReference>
<evidence type="ECO:0000313" key="3">
    <source>
        <dbReference type="Proteomes" id="UP001159405"/>
    </source>
</evidence>
<keyword evidence="3" id="KW-1185">Reference proteome</keyword>
<evidence type="ECO:0000256" key="1">
    <source>
        <dbReference type="SAM" id="MobiDB-lite"/>
    </source>
</evidence>
<evidence type="ECO:0000313" key="2">
    <source>
        <dbReference type="EMBL" id="CAH3157955.1"/>
    </source>
</evidence>
<feature type="compositionally biased region" description="Basic and acidic residues" evidence="1">
    <location>
        <begin position="126"/>
        <end position="135"/>
    </location>
</feature>
<proteinExistence type="predicted"/>
<feature type="compositionally biased region" description="Polar residues" evidence="1">
    <location>
        <begin position="165"/>
        <end position="181"/>
    </location>
</feature>
<protein>
    <submittedName>
        <fullName evidence="2">Uncharacterized protein</fullName>
    </submittedName>
</protein>
<feature type="compositionally biased region" description="Polar residues" evidence="1">
    <location>
        <begin position="459"/>
        <end position="469"/>
    </location>
</feature>
<feature type="region of interest" description="Disordered" evidence="1">
    <location>
        <begin position="378"/>
        <end position="469"/>
    </location>
</feature>
<comment type="caution">
    <text evidence="2">The sequence shown here is derived from an EMBL/GenBank/DDBJ whole genome shotgun (WGS) entry which is preliminary data.</text>
</comment>
<feature type="compositionally biased region" description="Basic residues" evidence="1">
    <location>
        <begin position="136"/>
        <end position="148"/>
    </location>
</feature>
<sequence>MHFCRVNRGFILHCILYTDACQLLRKGLSFCIMGLSQDCFTLYVCLQVDRIKEMARQLAALPKKQFEMYRTKKILSSDHSFLRTGSNQVLKDKLSTSFVSKTFISNVEKDLNVIPNIVDIPSSGSDKVDNNEKPKTNGKKKRKSKKGKAVSSVVNGEEPLAVNFDANSTGKPLTSAVTSETGKPGSSDVDMKFKVSSSRNCAPLCISMNTNLVADISTGQEFESGQHFSSNRTDVGSCGSCSSNDSGIVTPKELFVSDDGKEVDSGLGSYTSPVFSKEPPFGFPPSSQKLLESALGLLPNVALEKDDPSIAAENSENVKNVFQQSHNLGKAGHFDKTSLKNRGSIYTTAIDDDPVSDVSDTKEVCKDFVVIEGDSVDGDVSSSSAVEDEGGWQSQTRRSHRRKKKELAARTGKETRNHMERFQGKDFHKRQPENQFRKNHRRRKSVDDKKNHSKASDKMLQNTENKNNNVIVESSPECAKSHLHENIPKGNESRVTNGLNEPSSDKTSSQKENVTTQRVLSYRDALLKAKRKVEGPESSDSGVDANSVSSCDLSIVQPAMQTNAFNQQQCVEYLRNAWKKVMSNAKQGLVVYFSVDTDPVLFEQKRKRLASSNQPDNSSKIYKAK</sequence>
<name>A0ABN8Q9C9_9CNID</name>
<reference evidence="2 3" key="1">
    <citation type="submission" date="2022-05" db="EMBL/GenBank/DDBJ databases">
        <authorList>
            <consortium name="Genoscope - CEA"/>
            <person name="William W."/>
        </authorList>
    </citation>
    <scope>NUCLEOTIDE SEQUENCE [LARGE SCALE GENOMIC DNA]</scope>
</reference>
<feature type="compositionally biased region" description="Polar residues" evidence="1">
    <location>
        <begin position="493"/>
        <end position="515"/>
    </location>
</feature>
<feature type="region of interest" description="Disordered" evidence="1">
    <location>
        <begin position="483"/>
        <end position="515"/>
    </location>
</feature>
<organism evidence="2 3">
    <name type="scientific">Porites lobata</name>
    <dbReference type="NCBI Taxonomy" id="104759"/>
    <lineage>
        <taxon>Eukaryota</taxon>
        <taxon>Metazoa</taxon>
        <taxon>Cnidaria</taxon>
        <taxon>Anthozoa</taxon>
        <taxon>Hexacorallia</taxon>
        <taxon>Scleractinia</taxon>
        <taxon>Fungiina</taxon>
        <taxon>Poritidae</taxon>
        <taxon>Porites</taxon>
    </lineage>
</organism>
<feature type="region of interest" description="Disordered" evidence="1">
    <location>
        <begin position="122"/>
        <end position="190"/>
    </location>
</feature>
<feature type="compositionally biased region" description="Basic and acidic residues" evidence="1">
    <location>
        <begin position="406"/>
        <end position="436"/>
    </location>
</feature>
<gene>
    <name evidence="2" type="ORF">PLOB_00002488</name>
</gene>
<dbReference type="Proteomes" id="UP001159405">
    <property type="component" value="Unassembled WGS sequence"/>
</dbReference>
<feature type="compositionally biased region" description="Basic and acidic residues" evidence="1">
    <location>
        <begin position="445"/>
        <end position="457"/>
    </location>
</feature>